<evidence type="ECO:0000313" key="2">
    <source>
        <dbReference type="EMBL" id="RSX56752.1"/>
    </source>
</evidence>
<name>A0A430FUJ6_9BIFI</name>
<accession>A0A430FUJ6</accession>
<dbReference type="AlphaFoldDB" id="A0A430FUJ6"/>
<feature type="region of interest" description="Disordered" evidence="1">
    <location>
        <begin position="1"/>
        <end position="40"/>
    </location>
</feature>
<proteinExistence type="predicted"/>
<sequence>MDNQTIDIPTLGSATDRPREAMPPSTPVPADGLPLDPPTPPEPRHLLLWVDVETDDIDPDECAILELGLRVTDLTGFDMLDSLRETLHQDRLDLNPGTLTAVRMHVANGLLGESLNGGVEARYVGAMAAKIIDCALALGVLHPAGTNPQFDLTCLRRILRAGIGEDMTSKLMARLSYRRVDMTCMRLASQAAGGDPWAGSAGAHRVEDCLDRDIRQWQRLWPLLEGFDWTGEAE</sequence>
<dbReference type="Proteomes" id="UP000287470">
    <property type="component" value="Unassembled WGS sequence"/>
</dbReference>
<comment type="caution">
    <text evidence="2">The sequence shown here is derived from an EMBL/GenBank/DDBJ whole genome shotgun (WGS) entry which is preliminary data.</text>
</comment>
<reference evidence="2 3" key="1">
    <citation type="submission" date="2018-09" db="EMBL/GenBank/DDBJ databases">
        <title>Characterization of the phylogenetic diversity of five novel species belonging to the genus Bifidobacterium.</title>
        <authorList>
            <person name="Lugli G.A."/>
            <person name="Duranti S."/>
            <person name="Milani C."/>
        </authorList>
    </citation>
    <scope>NUCLEOTIDE SEQUENCE [LARGE SCALE GENOMIC DNA]</scope>
    <source>
        <strain evidence="2 3">2033B</strain>
    </source>
</reference>
<dbReference type="SUPFAM" id="SSF53098">
    <property type="entry name" value="Ribonuclease H-like"/>
    <property type="match status" value="1"/>
</dbReference>
<dbReference type="OrthoDB" id="3240518at2"/>
<keyword evidence="3" id="KW-1185">Reference proteome</keyword>
<evidence type="ECO:0000313" key="3">
    <source>
        <dbReference type="Proteomes" id="UP000287470"/>
    </source>
</evidence>
<dbReference type="InterPro" id="IPR036397">
    <property type="entry name" value="RNaseH_sf"/>
</dbReference>
<dbReference type="GO" id="GO:0003676">
    <property type="term" value="F:nucleic acid binding"/>
    <property type="evidence" value="ECO:0007669"/>
    <property type="project" value="InterPro"/>
</dbReference>
<dbReference type="InterPro" id="IPR012337">
    <property type="entry name" value="RNaseH-like_sf"/>
</dbReference>
<organism evidence="2 3">
    <name type="scientific">Bifidobacterium samirii</name>
    <dbReference type="NCBI Taxonomy" id="2306974"/>
    <lineage>
        <taxon>Bacteria</taxon>
        <taxon>Bacillati</taxon>
        <taxon>Actinomycetota</taxon>
        <taxon>Actinomycetes</taxon>
        <taxon>Bifidobacteriales</taxon>
        <taxon>Bifidobacteriaceae</taxon>
        <taxon>Bifidobacterium</taxon>
    </lineage>
</organism>
<protein>
    <submittedName>
        <fullName evidence="2">Oligoribonuclease (3'-&gt;5' exoribonuclease)</fullName>
    </submittedName>
</protein>
<dbReference type="Gene3D" id="3.30.420.10">
    <property type="entry name" value="Ribonuclease H-like superfamily/Ribonuclease H"/>
    <property type="match status" value="1"/>
</dbReference>
<gene>
    <name evidence="2" type="ORF">D2E24_1042</name>
</gene>
<dbReference type="RefSeq" id="WP_125968290.1">
    <property type="nucleotide sequence ID" value="NZ_QXGK01000008.1"/>
</dbReference>
<dbReference type="EMBL" id="QXGK01000008">
    <property type="protein sequence ID" value="RSX56752.1"/>
    <property type="molecule type" value="Genomic_DNA"/>
</dbReference>
<evidence type="ECO:0000256" key="1">
    <source>
        <dbReference type="SAM" id="MobiDB-lite"/>
    </source>
</evidence>